<sequence length="1176" mass="134657">MNVVCMMHVVIDTYHTYLCCEWNLGGGLQSHFKMAELGITDLNNILDELKLFSKNRWESFGLKAGLYQPTLDKIKAKYKEDIELCFKECLSFWLRKEDKVNEEGEPTWLRLANIVEYTGDRAIAEEIKKNHNPHDTDPHDADDSNVEIGSTTGAFDSSNSDTIELVIAINDYDMEEEYAAMNRKLSKILTFAIKDIFNKQSLEDIKAYLAGLHRESTEMIKRIKETVDKVDLMALLRSYFSLSNVSALKDFVEDLEIDHNSKELADLLNRQNTFYENILAKDFAKKAIEDHKMCKTDSIITFKVSWNQDTATLKEFEIFLSRAFKSHKIYIRLRVVCQSLLTFVCSIPNWLLEEITEYVNKRKDHLISEGVVEVTIDSAIIFNVEGGYAAIIFYEPNDTMTFTAVPSNQLPALLKFIKENHSFAEVDVIHYFHFKSLHGFIELNLFEKPPTGWTVKPVVKPCRLYQDDIDKFNGIDCSVPPCCLMSICGLFDPKTKSVLHYPVSLNGIEYPVTLSVHRVVKSTIPTSPIISYTGIVYYERKEDDYLVAFIAARNLKSLVKYIEEQHPLANIVKLVNFDFNSNLGYIKLNFNATTQDKSLTQWTTEPQSGKLFQKDVDNFDDALDYPQSCLISFYGTPDAAQSMQYSLLIEGVADGDTLFIDFTLNPSLSGEVLYIGLVYYEWKLTEYLMTFIAGKKGTELIQYIEEYHPLVEIDQIFTFSFSSPHGFIELIFDSSQDDSCEGWTVQPFVKPCRLYQDDIDRFDDSNYPFPPSCLTSVHGSFDAVPKLRYSIPLKGVVGTMAIFIDLKLQLEKDVAKLINELHSIEATFKEEMNKKDGEIAASKKKLYDSLQKQSMIAKEKQELSERMMTLIKEQEIPKKPESLKLFDYDVSKLEIVLQPMEDLWFQLGHQLNVEVSLLSDIQETKDTKEQMRSLLQLCSDKGVTMMQLEGALEAMDQKNLIPVLQEFSKELEASLSTDGSKRLLELELEETKAALETCKSKQQEQEAVEEMLKNELILKDRTISEFAKEKSQLLELINQLQDEKQNGPSATIDINKVKKVINDVLVSYYATFNSLPKRSLNYFISQLLIVRLVGTQGLTMEEGIDEFKASLSFKKKLPQVQEHCQKFVNAFRSVGGIYADTAIALGEDWIEAIRNELGFDFNIDTVRHYGLHSYYD</sequence>
<reference evidence="3" key="1">
    <citation type="journal article" date="2010" name="Nature">
        <title>The Amphimedon queenslandica genome and the evolution of animal complexity.</title>
        <authorList>
            <person name="Srivastava M."/>
            <person name="Simakov O."/>
            <person name="Chapman J."/>
            <person name="Fahey B."/>
            <person name="Gauthier M.E."/>
            <person name="Mitros T."/>
            <person name="Richards G.S."/>
            <person name="Conaco C."/>
            <person name="Dacre M."/>
            <person name="Hellsten U."/>
            <person name="Larroux C."/>
            <person name="Putnam N.H."/>
            <person name="Stanke M."/>
            <person name="Adamska M."/>
            <person name="Darling A."/>
            <person name="Degnan S.M."/>
            <person name="Oakley T.H."/>
            <person name="Plachetzki D.C."/>
            <person name="Zhai Y."/>
            <person name="Adamski M."/>
            <person name="Calcino A."/>
            <person name="Cummins S.F."/>
            <person name="Goodstein D.M."/>
            <person name="Harris C."/>
            <person name="Jackson D.J."/>
            <person name="Leys S.P."/>
            <person name="Shu S."/>
            <person name="Woodcroft B.J."/>
            <person name="Vervoort M."/>
            <person name="Kosik K.S."/>
            <person name="Manning G."/>
            <person name="Degnan B.M."/>
            <person name="Rokhsar D.S."/>
        </authorList>
    </citation>
    <scope>NUCLEOTIDE SEQUENCE [LARGE SCALE GENOMIC DNA]</scope>
</reference>
<feature type="coiled-coil region" evidence="1">
    <location>
        <begin position="981"/>
        <end position="1046"/>
    </location>
</feature>
<reference evidence="2" key="2">
    <citation type="submission" date="2024-06" db="UniProtKB">
        <authorList>
            <consortium name="EnsemblMetazoa"/>
        </authorList>
    </citation>
    <scope>IDENTIFICATION</scope>
</reference>
<protein>
    <recommendedName>
        <fullName evidence="4">Death domain-containing protein</fullName>
    </recommendedName>
</protein>
<dbReference type="RefSeq" id="XP_019850243.1">
    <property type="nucleotide sequence ID" value="XM_019994684.1"/>
</dbReference>
<keyword evidence="1" id="KW-0175">Coiled coil</keyword>
<keyword evidence="3" id="KW-1185">Reference proteome</keyword>
<evidence type="ECO:0000313" key="3">
    <source>
        <dbReference type="Proteomes" id="UP000007879"/>
    </source>
</evidence>
<dbReference type="KEGG" id="aqu:109580999"/>
<proteinExistence type="predicted"/>
<dbReference type="EnsemblMetazoa" id="XM_019994684.1">
    <property type="protein sequence ID" value="XP_019850243.1"/>
    <property type="gene ID" value="LOC109580999"/>
</dbReference>
<dbReference type="Proteomes" id="UP000007879">
    <property type="component" value="Unassembled WGS sequence"/>
</dbReference>
<name>A0AAN0J0K3_AMPQE</name>
<accession>A0AAN0J0K3</accession>
<evidence type="ECO:0000313" key="2">
    <source>
        <dbReference type="EnsemblMetazoa" id="XP_019850243.1"/>
    </source>
</evidence>
<dbReference type="GeneID" id="109580999"/>
<dbReference type="InterPro" id="IPR011029">
    <property type="entry name" value="DEATH-like_dom_sf"/>
</dbReference>
<evidence type="ECO:0000256" key="1">
    <source>
        <dbReference type="SAM" id="Coils"/>
    </source>
</evidence>
<dbReference type="CDD" id="cd01670">
    <property type="entry name" value="Death"/>
    <property type="match status" value="1"/>
</dbReference>
<feature type="coiled-coil region" evidence="1">
    <location>
        <begin position="807"/>
        <end position="834"/>
    </location>
</feature>
<dbReference type="AlphaFoldDB" id="A0AAN0J0K3"/>
<organism evidence="2 3">
    <name type="scientific">Amphimedon queenslandica</name>
    <name type="common">Sponge</name>
    <dbReference type="NCBI Taxonomy" id="400682"/>
    <lineage>
        <taxon>Eukaryota</taxon>
        <taxon>Metazoa</taxon>
        <taxon>Porifera</taxon>
        <taxon>Demospongiae</taxon>
        <taxon>Heteroscleromorpha</taxon>
        <taxon>Haplosclerida</taxon>
        <taxon>Niphatidae</taxon>
        <taxon>Amphimedon</taxon>
    </lineage>
</organism>
<dbReference type="Gene3D" id="1.10.533.10">
    <property type="entry name" value="Death Domain, Fas"/>
    <property type="match status" value="1"/>
</dbReference>
<evidence type="ECO:0008006" key="4">
    <source>
        <dbReference type="Google" id="ProtNLM"/>
    </source>
</evidence>